<dbReference type="PROSITE" id="PS51464">
    <property type="entry name" value="SIS"/>
    <property type="match status" value="1"/>
</dbReference>
<dbReference type="SUPFAM" id="SSF53697">
    <property type="entry name" value="SIS domain"/>
    <property type="match status" value="1"/>
</dbReference>
<dbReference type="GO" id="GO:0097367">
    <property type="term" value="F:carbohydrate derivative binding"/>
    <property type="evidence" value="ECO:0007669"/>
    <property type="project" value="InterPro"/>
</dbReference>
<dbReference type="Pfam" id="PF01418">
    <property type="entry name" value="HTH_6"/>
    <property type="match status" value="1"/>
</dbReference>
<organism evidence="7 8">
    <name type="scientific">Paenibacillus campinasensis</name>
    <dbReference type="NCBI Taxonomy" id="66347"/>
    <lineage>
        <taxon>Bacteria</taxon>
        <taxon>Bacillati</taxon>
        <taxon>Bacillota</taxon>
        <taxon>Bacilli</taxon>
        <taxon>Bacillales</taxon>
        <taxon>Paenibacillaceae</taxon>
        <taxon>Paenibacillus</taxon>
    </lineage>
</organism>
<evidence type="ECO:0000256" key="2">
    <source>
        <dbReference type="ARBA" id="ARBA00023125"/>
    </source>
</evidence>
<dbReference type="GO" id="GO:0003700">
    <property type="term" value="F:DNA-binding transcription factor activity"/>
    <property type="evidence" value="ECO:0007669"/>
    <property type="project" value="InterPro"/>
</dbReference>
<dbReference type="PANTHER" id="PTHR30514">
    <property type="entry name" value="GLUCOKINASE"/>
    <property type="match status" value="1"/>
</dbReference>
<evidence type="ECO:0000313" key="7">
    <source>
        <dbReference type="EMBL" id="PAD78430.1"/>
    </source>
</evidence>
<evidence type="ECO:0000259" key="5">
    <source>
        <dbReference type="PROSITE" id="PS51464"/>
    </source>
</evidence>
<dbReference type="Gene3D" id="3.40.50.10490">
    <property type="entry name" value="Glucose-6-phosphate isomerase like protein, domain 1"/>
    <property type="match status" value="1"/>
</dbReference>
<dbReference type="InterPro" id="IPR001347">
    <property type="entry name" value="SIS_dom"/>
</dbReference>
<dbReference type="PANTHER" id="PTHR30514:SF18">
    <property type="entry name" value="RPIR-FAMILY TRANSCRIPTIONAL REGULATOR"/>
    <property type="match status" value="1"/>
</dbReference>
<feature type="domain" description="HTH rpiR-type" evidence="4">
    <location>
        <begin position="1"/>
        <end position="74"/>
    </location>
</feature>
<dbReference type="InterPro" id="IPR035472">
    <property type="entry name" value="RpiR-like_SIS"/>
</dbReference>
<dbReference type="PROSITE" id="PS51071">
    <property type="entry name" value="HTH_RPIR"/>
    <property type="match status" value="1"/>
</dbReference>
<dbReference type="GO" id="GO:1901135">
    <property type="term" value="P:carbohydrate derivative metabolic process"/>
    <property type="evidence" value="ECO:0007669"/>
    <property type="project" value="InterPro"/>
</dbReference>
<keyword evidence="2" id="KW-0238">DNA-binding</keyword>
<dbReference type="InterPro" id="IPR036388">
    <property type="entry name" value="WH-like_DNA-bd_sf"/>
</dbReference>
<protein>
    <submittedName>
        <fullName evidence="7">RpiR family transcriptional regulator</fullName>
    </submittedName>
    <submittedName>
        <fullName evidence="6">SIS domain-containing protein</fullName>
    </submittedName>
</protein>
<dbReference type="SUPFAM" id="SSF46689">
    <property type="entry name" value="Homeodomain-like"/>
    <property type="match status" value="1"/>
</dbReference>
<accession>A0A268EZ86</accession>
<evidence type="ECO:0000259" key="4">
    <source>
        <dbReference type="PROSITE" id="PS51071"/>
    </source>
</evidence>
<dbReference type="InterPro" id="IPR047640">
    <property type="entry name" value="RpiR-like"/>
</dbReference>
<name>A0A268EZ86_9BACL</name>
<evidence type="ECO:0000313" key="8">
    <source>
        <dbReference type="Proteomes" id="UP000215596"/>
    </source>
</evidence>
<dbReference type="Gene3D" id="1.10.10.10">
    <property type="entry name" value="Winged helix-like DNA-binding domain superfamily/Winged helix DNA-binding domain"/>
    <property type="match status" value="1"/>
</dbReference>
<reference evidence="7 8" key="1">
    <citation type="submission" date="2017-07" db="EMBL/GenBank/DDBJ databases">
        <title>Isolation and whole genome analysis of endospore-forming bacteria from heroin.</title>
        <authorList>
            <person name="Kalinowski J."/>
            <person name="Ahrens B."/>
            <person name="Al-Dilaimi A."/>
            <person name="Winkler A."/>
            <person name="Wibberg D."/>
            <person name="Schleenbecker U."/>
            <person name="Ruckert C."/>
            <person name="Wolfel R."/>
            <person name="Grass G."/>
        </authorList>
    </citation>
    <scope>NUCLEOTIDE SEQUENCE [LARGE SCALE GENOMIC DNA]</scope>
    <source>
        <strain evidence="7 8">7537-G1</strain>
    </source>
</reference>
<evidence type="ECO:0000256" key="1">
    <source>
        <dbReference type="ARBA" id="ARBA00023015"/>
    </source>
</evidence>
<keyword evidence="9" id="KW-1185">Reference proteome</keyword>
<gene>
    <name evidence="7" type="ORF">CHH67_06615</name>
    <name evidence="6" type="ORF">GNP94_03980</name>
</gene>
<dbReference type="Proteomes" id="UP000215596">
    <property type="component" value="Unassembled WGS sequence"/>
</dbReference>
<dbReference type="InterPro" id="IPR046348">
    <property type="entry name" value="SIS_dom_sf"/>
</dbReference>
<dbReference type="CDD" id="cd05013">
    <property type="entry name" value="SIS_RpiR"/>
    <property type="match status" value="1"/>
</dbReference>
<evidence type="ECO:0000313" key="9">
    <source>
        <dbReference type="Proteomes" id="UP000435177"/>
    </source>
</evidence>
<evidence type="ECO:0000256" key="3">
    <source>
        <dbReference type="ARBA" id="ARBA00023163"/>
    </source>
</evidence>
<dbReference type="Pfam" id="PF01380">
    <property type="entry name" value="SIS"/>
    <property type="match status" value="1"/>
</dbReference>
<dbReference type="InterPro" id="IPR009057">
    <property type="entry name" value="Homeodomain-like_sf"/>
</dbReference>
<reference evidence="6 9" key="2">
    <citation type="submission" date="2019-11" db="EMBL/GenBank/DDBJ databases">
        <title>Draft genome sequences of five Paenibacillus species of dairy origin.</title>
        <authorList>
            <person name="Olajide A.M."/>
            <person name="Chen S."/>
            <person name="Lapointe G."/>
        </authorList>
    </citation>
    <scope>NUCLEOTIDE SEQUENCE [LARGE SCALE GENOMIC DNA]</scope>
    <source>
        <strain evidence="6 9">3CS1</strain>
    </source>
</reference>
<comment type="caution">
    <text evidence="7">The sequence shown here is derived from an EMBL/GenBank/DDBJ whole genome shotgun (WGS) entry which is preliminary data.</text>
</comment>
<dbReference type="EMBL" id="NPBY01000021">
    <property type="protein sequence ID" value="PAD78430.1"/>
    <property type="molecule type" value="Genomic_DNA"/>
</dbReference>
<evidence type="ECO:0000313" key="6">
    <source>
        <dbReference type="EMBL" id="MUG65163.1"/>
    </source>
</evidence>
<keyword evidence="1" id="KW-0805">Transcription regulation</keyword>
<proteinExistence type="predicted"/>
<dbReference type="OrthoDB" id="370421at2"/>
<dbReference type="RefSeq" id="WP_095264291.1">
    <property type="nucleotide sequence ID" value="NZ_NPBY01000021.1"/>
</dbReference>
<dbReference type="AlphaFoldDB" id="A0A268EZ86"/>
<dbReference type="GO" id="GO:0003677">
    <property type="term" value="F:DNA binding"/>
    <property type="evidence" value="ECO:0007669"/>
    <property type="project" value="UniProtKB-KW"/>
</dbReference>
<keyword evidence="3" id="KW-0804">Transcription</keyword>
<dbReference type="Proteomes" id="UP000435177">
    <property type="component" value="Unassembled WGS sequence"/>
</dbReference>
<feature type="domain" description="SIS" evidence="5">
    <location>
        <begin position="118"/>
        <end position="257"/>
    </location>
</feature>
<sequence>MINLFPDKSALSPSQLKIADFIERYPEEMLFMTEQEIADRLGMSIATVSRFWRAVGYDNAKAFKLKLRNASDITPALKLENTMSRMDASSLPLVMLEQVMEHLQTTAEKTRPDEVEQAAGIIAGARRLYVYAPGPSLSLGDLIAYRLSRFGISVRIMAGSGHELLESLVNLEKRDAVLVFSFTRMLPETEVILDCASRVGCPALMITDREDLRYGTSAEVSFCVSRGDMGEFHSMVTPLLLVEQLILSIGLMSREEVLNKLDYLGELRARYADKLPRGKV</sequence>
<dbReference type="InterPro" id="IPR000281">
    <property type="entry name" value="HTH_RpiR"/>
</dbReference>
<dbReference type="EMBL" id="WOAA01000002">
    <property type="protein sequence ID" value="MUG65163.1"/>
    <property type="molecule type" value="Genomic_DNA"/>
</dbReference>